<evidence type="ECO:0000256" key="1">
    <source>
        <dbReference type="SAM" id="MobiDB-lite"/>
    </source>
</evidence>
<evidence type="ECO:0000313" key="3">
    <source>
        <dbReference type="EMBL" id="GAA0924436.1"/>
    </source>
</evidence>
<comment type="caution">
    <text evidence="3">The sequence shown here is derived from an EMBL/GenBank/DDBJ whole genome shotgun (WGS) entry which is preliminary data.</text>
</comment>
<reference evidence="4" key="1">
    <citation type="journal article" date="2019" name="Int. J. Syst. Evol. Microbiol.">
        <title>The Global Catalogue of Microorganisms (GCM) 10K type strain sequencing project: providing services to taxonomists for standard genome sequencing and annotation.</title>
        <authorList>
            <consortium name="The Broad Institute Genomics Platform"/>
            <consortium name="The Broad Institute Genome Sequencing Center for Infectious Disease"/>
            <person name="Wu L."/>
            <person name="Ma J."/>
        </authorList>
    </citation>
    <scope>NUCLEOTIDE SEQUENCE [LARGE SCALE GENOMIC DNA]</scope>
    <source>
        <strain evidence="4">JCM 11136</strain>
    </source>
</reference>
<feature type="chain" id="PRO_5045865278" evidence="2">
    <location>
        <begin position="35"/>
        <end position="179"/>
    </location>
</feature>
<dbReference type="RefSeq" id="WP_343949968.1">
    <property type="nucleotide sequence ID" value="NZ_BAAAHQ010000010.1"/>
</dbReference>
<feature type="compositionally biased region" description="Basic and acidic residues" evidence="1">
    <location>
        <begin position="77"/>
        <end position="94"/>
    </location>
</feature>
<dbReference type="Proteomes" id="UP001501578">
    <property type="component" value="Unassembled WGS sequence"/>
</dbReference>
<keyword evidence="2" id="KW-0732">Signal</keyword>
<feature type="region of interest" description="Disordered" evidence="1">
    <location>
        <begin position="31"/>
        <end position="94"/>
    </location>
</feature>
<dbReference type="EMBL" id="BAAAHQ010000010">
    <property type="protein sequence ID" value="GAA0924436.1"/>
    <property type="molecule type" value="Genomic_DNA"/>
</dbReference>
<keyword evidence="4" id="KW-1185">Reference proteome</keyword>
<evidence type="ECO:0000313" key="4">
    <source>
        <dbReference type="Proteomes" id="UP001501578"/>
    </source>
</evidence>
<name>A0ABP3ZPL2_9ACTN</name>
<accession>A0ABP3ZPL2</accession>
<feature type="compositionally biased region" description="Pro residues" evidence="1">
    <location>
        <begin position="37"/>
        <end position="57"/>
    </location>
</feature>
<feature type="signal peptide" evidence="2">
    <location>
        <begin position="1"/>
        <end position="34"/>
    </location>
</feature>
<proteinExistence type="predicted"/>
<organism evidence="3 4">
    <name type="scientific">Nonomuraea longicatena</name>
    <dbReference type="NCBI Taxonomy" id="83682"/>
    <lineage>
        <taxon>Bacteria</taxon>
        <taxon>Bacillati</taxon>
        <taxon>Actinomycetota</taxon>
        <taxon>Actinomycetes</taxon>
        <taxon>Streptosporangiales</taxon>
        <taxon>Streptosporangiaceae</taxon>
        <taxon>Nonomuraea</taxon>
    </lineage>
</organism>
<gene>
    <name evidence="3" type="ORF">GCM10009560_25100</name>
</gene>
<evidence type="ECO:0000256" key="2">
    <source>
        <dbReference type="SAM" id="SignalP"/>
    </source>
</evidence>
<sequence>MRSILNRTFPVRAASAAGVLALAVVIGGGSTASAAPPADPAPPGVPGVPAPAEPPKGLPDFTDCMRENGLPGFPDPKPGKLLKERPGLPDPRSADFRKAADRCAEFLPPKVALSEGQDPWSSKARLKYVACIRANGVPGLVSPERGGILLPKGVTPGSSRLKKAEAACAKHQPPGLVKR</sequence>
<protein>
    <submittedName>
        <fullName evidence="3">Uncharacterized protein</fullName>
    </submittedName>
</protein>